<feature type="binding site" evidence="5">
    <location>
        <position position="209"/>
    </location>
    <ligand>
        <name>adenosylcob(III)alamin</name>
        <dbReference type="ChEBI" id="CHEBI:18408"/>
    </ligand>
</feature>
<dbReference type="Pfam" id="PF05985">
    <property type="entry name" value="EutC"/>
    <property type="match status" value="1"/>
</dbReference>
<evidence type="ECO:0000313" key="7">
    <source>
        <dbReference type="Proteomes" id="UP000192906"/>
    </source>
</evidence>
<dbReference type="Gene3D" id="1.10.30.40">
    <property type="entry name" value="Ethanolamine ammonia-lyase light chain (EutC), N-terminal domain"/>
    <property type="match status" value="1"/>
</dbReference>
<dbReference type="PANTHER" id="PTHR39330">
    <property type="entry name" value="ETHANOLAMINE AMMONIA-LYASE LIGHT CHAIN"/>
    <property type="match status" value="1"/>
</dbReference>
<dbReference type="InterPro" id="IPR042255">
    <property type="entry name" value="EutC_N"/>
</dbReference>
<protein>
    <recommendedName>
        <fullName evidence="5">Ethanolamine ammonia-lyase small subunit</fullName>
        <shortName evidence="5">EAL small subunit</shortName>
        <ecNumber evidence="5">4.3.1.7</ecNumber>
    </recommendedName>
</protein>
<dbReference type="UniPathway" id="UPA00560"/>
<evidence type="ECO:0000256" key="3">
    <source>
        <dbReference type="ARBA" id="ARBA00023285"/>
    </source>
</evidence>
<evidence type="ECO:0000256" key="5">
    <source>
        <dbReference type="HAMAP-Rule" id="MF_00601"/>
    </source>
</evidence>
<dbReference type="GO" id="GO:0031419">
    <property type="term" value="F:cobalamin binding"/>
    <property type="evidence" value="ECO:0007669"/>
    <property type="project" value="UniProtKB-UniRule"/>
</dbReference>
<dbReference type="STRING" id="1519643.SAMN06295933_0117"/>
<keyword evidence="2 5" id="KW-0456">Lyase</keyword>
<organism evidence="6 7">
    <name type="scientific">Desulfovibrio gilichinskyi</name>
    <dbReference type="NCBI Taxonomy" id="1519643"/>
    <lineage>
        <taxon>Bacteria</taxon>
        <taxon>Pseudomonadati</taxon>
        <taxon>Thermodesulfobacteriota</taxon>
        <taxon>Desulfovibrionia</taxon>
        <taxon>Desulfovibrionales</taxon>
        <taxon>Desulfovibrionaceae</taxon>
        <taxon>Desulfovibrio</taxon>
    </lineage>
</organism>
<comment type="subunit">
    <text evidence="5">The basic unit is a heterodimer which dimerizes to form tetramers. The heterotetramers trimerize; 6 large subunits form a core ring with 6 small subunits projecting outwards.</text>
</comment>
<comment type="pathway">
    <text evidence="5">Amine and polyamine degradation; ethanolamine degradation.</text>
</comment>
<dbReference type="GO" id="GO:0009350">
    <property type="term" value="C:ethanolamine ammonia-lyase complex"/>
    <property type="evidence" value="ECO:0007669"/>
    <property type="project" value="UniProtKB-UniRule"/>
</dbReference>
<dbReference type="OrthoDB" id="114248at2"/>
<dbReference type="EC" id="4.3.1.7" evidence="5"/>
<dbReference type="AlphaFoldDB" id="A0A1X7C131"/>
<dbReference type="HAMAP" id="MF_00601">
    <property type="entry name" value="EutC"/>
    <property type="match status" value="1"/>
</dbReference>
<dbReference type="NCBIfam" id="NF003971">
    <property type="entry name" value="PRK05465.1"/>
    <property type="match status" value="1"/>
</dbReference>
<evidence type="ECO:0000256" key="1">
    <source>
        <dbReference type="ARBA" id="ARBA00022628"/>
    </source>
</evidence>
<feature type="binding site" evidence="5">
    <location>
        <position position="180"/>
    </location>
    <ligand>
        <name>adenosylcob(III)alamin</name>
        <dbReference type="ChEBI" id="CHEBI:18408"/>
    </ligand>
</feature>
<reference evidence="7" key="1">
    <citation type="submission" date="2017-04" db="EMBL/GenBank/DDBJ databases">
        <authorList>
            <person name="Varghese N."/>
            <person name="Submissions S."/>
        </authorList>
    </citation>
    <scope>NUCLEOTIDE SEQUENCE [LARGE SCALE GENOMIC DNA]</scope>
    <source>
        <strain evidence="7">K3S</strain>
    </source>
</reference>
<dbReference type="Proteomes" id="UP000192906">
    <property type="component" value="Unassembled WGS sequence"/>
</dbReference>
<dbReference type="PIRSF" id="PIRSF018982">
    <property type="entry name" value="EutC"/>
    <property type="match status" value="1"/>
</dbReference>
<feature type="binding site" evidence="5">
    <location>
        <position position="159"/>
    </location>
    <ligand>
        <name>adenosylcob(III)alamin</name>
        <dbReference type="ChEBI" id="CHEBI:18408"/>
    </ligand>
</feature>
<evidence type="ECO:0000313" key="6">
    <source>
        <dbReference type="EMBL" id="SME88125.1"/>
    </source>
</evidence>
<dbReference type="PANTHER" id="PTHR39330:SF1">
    <property type="entry name" value="ETHANOLAMINE AMMONIA-LYASE SMALL SUBUNIT"/>
    <property type="match status" value="1"/>
</dbReference>
<sequence length="262" mass="28763">MKENRPEIITVDPWSELKKFTDARISLGRCGISLPLKESLSFKLAHAKARDAVHLSFKIDELKSELEESGHPCLTLKSSADDRMEYLTRPDKGRVLSAESRELLEKQETGYDVCVAVGDGLSSRAIHENGYNFIHAFMPLLEQAGIKATPVCLIENSRVAIADEIGSILSAKLSVILIGERPGLSSPNSMGIYLTYNPKPGTTDEARNCISNVRDGGLSIADGVQKLAYLVEQALITKKSGVELKDKMPANYLPFNEIKMIS</sequence>
<dbReference type="EMBL" id="FWZU01000001">
    <property type="protein sequence ID" value="SME88125.1"/>
    <property type="molecule type" value="Genomic_DNA"/>
</dbReference>
<dbReference type="RefSeq" id="WP_085096803.1">
    <property type="nucleotide sequence ID" value="NZ_FWZU01000001.1"/>
</dbReference>
<dbReference type="GO" id="GO:0006520">
    <property type="term" value="P:amino acid metabolic process"/>
    <property type="evidence" value="ECO:0007669"/>
    <property type="project" value="InterPro"/>
</dbReference>
<dbReference type="Gene3D" id="3.40.50.11240">
    <property type="entry name" value="Ethanolamine ammonia-lyase light chain (EutC)"/>
    <property type="match status" value="1"/>
</dbReference>
<comment type="similarity">
    <text evidence="5">Belongs to the EutC family.</text>
</comment>
<keyword evidence="4 5" id="KW-1283">Bacterial microcompartment</keyword>
<keyword evidence="1 5" id="KW-0846">Cobalamin</keyword>
<keyword evidence="7" id="KW-1185">Reference proteome</keyword>
<dbReference type="GO" id="GO:0031471">
    <property type="term" value="C:ethanolamine degradation polyhedral organelle"/>
    <property type="evidence" value="ECO:0007669"/>
    <property type="project" value="UniProtKB-UniRule"/>
</dbReference>
<evidence type="ECO:0000256" key="4">
    <source>
        <dbReference type="ARBA" id="ARBA00024446"/>
    </source>
</evidence>
<comment type="cofactor">
    <cofactor evidence="5">
        <name>adenosylcob(III)alamin</name>
        <dbReference type="ChEBI" id="CHEBI:18408"/>
    </cofactor>
    <text evidence="5">Binds between the large and small subunits.</text>
</comment>
<dbReference type="GO" id="GO:0046336">
    <property type="term" value="P:ethanolamine catabolic process"/>
    <property type="evidence" value="ECO:0007669"/>
    <property type="project" value="UniProtKB-UniRule"/>
</dbReference>
<proteinExistence type="inferred from homology"/>
<dbReference type="InterPro" id="IPR009246">
    <property type="entry name" value="EutC"/>
</dbReference>
<name>A0A1X7C131_9BACT</name>
<dbReference type="GO" id="GO:0008851">
    <property type="term" value="F:ethanolamine ammonia-lyase activity"/>
    <property type="evidence" value="ECO:0007669"/>
    <property type="project" value="UniProtKB-UniRule"/>
</dbReference>
<evidence type="ECO:0000256" key="2">
    <source>
        <dbReference type="ARBA" id="ARBA00023239"/>
    </source>
</evidence>
<gene>
    <name evidence="5" type="primary">eutC</name>
    <name evidence="6" type="ORF">SAMN06295933_0117</name>
</gene>
<comment type="function">
    <text evidence="5">Catalyzes the deamination of various vicinal amino-alcohols to oxo compounds. Allows this organism to utilize ethanolamine as the sole source of nitrogen and carbon in the presence of external vitamin B12.</text>
</comment>
<comment type="catalytic activity">
    <reaction evidence="5">
        <text>ethanolamine = acetaldehyde + NH4(+)</text>
        <dbReference type="Rhea" id="RHEA:15313"/>
        <dbReference type="ChEBI" id="CHEBI:15343"/>
        <dbReference type="ChEBI" id="CHEBI:28938"/>
        <dbReference type="ChEBI" id="CHEBI:57603"/>
        <dbReference type="EC" id="4.3.1.7"/>
    </reaction>
</comment>
<accession>A0A1X7C131</accession>
<keyword evidence="3 5" id="KW-0170">Cobalt</keyword>
<comment type="subcellular location">
    <subcellularLocation>
        <location evidence="5">Bacterial microcompartment</location>
    </subcellularLocation>
</comment>
<dbReference type="InterPro" id="IPR042251">
    <property type="entry name" value="EutC_C"/>
</dbReference>